<evidence type="ECO:0000313" key="1">
    <source>
        <dbReference type="EMBL" id="CCC41481.1"/>
    </source>
</evidence>
<dbReference type="GeneID" id="12448596"/>
<sequence>MERKTEQIGIESLIKHTNNEFDSIAEIYVCHLVSASDVDQLVITVHTGEAESFEQFVTVASAEKVMIDVGEADPLTLPYDVIATVDGPGHMQDTEGTSVYVAENVEGAKSRELEDGLRMLRQKLAGVCPSCDDEIETFRDHYRDSQECREAERV</sequence>
<dbReference type="KEGG" id="hwc:Hqrw_3743"/>
<dbReference type="RefSeq" id="WP_014556844.1">
    <property type="nucleotide sequence ID" value="NC_017459.1"/>
</dbReference>
<gene>
    <name evidence="1" type="ordered locus">Hqrw_3743</name>
</gene>
<reference evidence="1 2" key="1">
    <citation type="journal article" date="2011" name="PLoS ONE">
        <title>Haloquadratum walsbyi: limited diversity in a global pond.</title>
        <authorList>
            <person name="Dyall-Smith M."/>
            <person name="Pfeiffer F."/>
            <person name="Klee K."/>
            <person name="Palm P."/>
            <person name="Gross K."/>
            <person name="Schuster S.C."/>
            <person name="Rampp M."/>
            <person name="Oesterhelt D."/>
        </authorList>
    </citation>
    <scope>NUCLEOTIDE SEQUENCE [LARGE SCALE GENOMIC DNA]</scope>
    <source>
        <strain evidence="2">DSM 16854 / JCM 12705 / C23</strain>
    </source>
</reference>
<dbReference type="HOGENOM" id="CLU_1472055_0_0_2"/>
<organism evidence="1 2">
    <name type="scientific">Haloquadratum walsbyi (strain DSM 16854 / JCM 12705 / C23)</name>
    <dbReference type="NCBI Taxonomy" id="768065"/>
    <lineage>
        <taxon>Archaea</taxon>
        <taxon>Methanobacteriati</taxon>
        <taxon>Methanobacteriota</taxon>
        <taxon>Stenosarchaea group</taxon>
        <taxon>Halobacteria</taxon>
        <taxon>Halobacteriales</taxon>
        <taxon>Haloferacaceae</taxon>
        <taxon>Haloquadratum</taxon>
    </lineage>
</organism>
<dbReference type="Proteomes" id="UP000007954">
    <property type="component" value="Chromosome"/>
</dbReference>
<protein>
    <submittedName>
        <fullName evidence="1">Uncharacterized protein</fullName>
    </submittedName>
</protein>
<dbReference type="AlphaFoldDB" id="G0LN11"/>
<proteinExistence type="predicted"/>
<evidence type="ECO:0000313" key="2">
    <source>
        <dbReference type="Proteomes" id="UP000007954"/>
    </source>
</evidence>
<dbReference type="EMBL" id="FR746099">
    <property type="protein sequence ID" value="CCC41481.1"/>
    <property type="molecule type" value="Genomic_DNA"/>
</dbReference>
<name>G0LN11_HALWC</name>
<accession>G0LN11</accession>